<evidence type="ECO:0000313" key="2">
    <source>
        <dbReference type="EMBL" id="CAE7777809.1"/>
    </source>
</evidence>
<evidence type="ECO:0000313" key="3">
    <source>
        <dbReference type="Proteomes" id="UP000649617"/>
    </source>
</evidence>
<sequence length="169" mass="18375">MATATILAKNRELQRMSAELAAKVQEADRYKQELAEQKRHAAPKLRKEASRSQSFSSKREAIAAPSHKATVQEVGATLRGATHPVAEDGDETLRDHIMGAHGGGVQRGGTLASVEASRSCKDELLSWATHLEARAEEFFSTELRTAAALTQKDAEVKSCLSELGFSEDR</sequence>
<protein>
    <submittedName>
        <fullName evidence="2">Uncharacterized protein</fullName>
    </submittedName>
</protein>
<accession>A0A812YEW0</accession>
<dbReference type="OrthoDB" id="433488at2759"/>
<feature type="region of interest" description="Disordered" evidence="1">
    <location>
        <begin position="31"/>
        <end position="70"/>
    </location>
</feature>
<dbReference type="EMBL" id="CAJNIZ010047893">
    <property type="protein sequence ID" value="CAE7777809.1"/>
    <property type="molecule type" value="Genomic_DNA"/>
</dbReference>
<name>A0A812YEW0_SYMPI</name>
<reference evidence="2" key="1">
    <citation type="submission" date="2021-02" db="EMBL/GenBank/DDBJ databases">
        <authorList>
            <person name="Dougan E. K."/>
            <person name="Rhodes N."/>
            <person name="Thang M."/>
            <person name="Chan C."/>
        </authorList>
    </citation>
    <scope>NUCLEOTIDE SEQUENCE</scope>
</reference>
<dbReference type="AlphaFoldDB" id="A0A812YEW0"/>
<gene>
    <name evidence="2" type="ORF">SPIL2461_LOCUS23059</name>
</gene>
<feature type="compositionally biased region" description="Basic and acidic residues" evidence="1">
    <location>
        <begin position="31"/>
        <end position="50"/>
    </location>
</feature>
<dbReference type="Proteomes" id="UP000649617">
    <property type="component" value="Unassembled WGS sequence"/>
</dbReference>
<evidence type="ECO:0000256" key="1">
    <source>
        <dbReference type="SAM" id="MobiDB-lite"/>
    </source>
</evidence>
<organism evidence="2 3">
    <name type="scientific">Symbiodinium pilosum</name>
    <name type="common">Dinoflagellate</name>
    <dbReference type="NCBI Taxonomy" id="2952"/>
    <lineage>
        <taxon>Eukaryota</taxon>
        <taxon>Sar</taxon>
        <taxon>Alveolata</taxon>
        <taxon>Dinophyceae</taxon>
        <taxon>Suessiales</taxon>
        <taxon>Symbiodiniaceae</taxon>
        <taxon>Symbiodinium</taxon>
    </lineage>
</organism>
<comment type="caution">
    <text evidence="2">The sequence shown here is derived from an EMBL/GenBank/DDBJ whole genome shotgun (WGS) entry which is preliminary data.</text>
</comment>
<keyword evidence="3" id="KW-1185">Reference proteome</keyword>
<proteinExistence type="predicted"/>